<reference evidence="2" key="2">
    <citation type="journal article" date="2018" name="ISME J.">
        <title>A dynamic microbial community with high functional redundancy inhabits the cold, oxic subseafloor aquifer.</title>
        <authorList>
            <person name="Tully B.J."/>
            <person name="Wheat C.G."/>
            <person name="Glazer B.T."/>
            <person name="Huber J.A."/>
        </authorList>
    </citation>
    <scope>NUCLEOTIDE SEQUENCE</scope>
    <source>
        <strain evidence="2">NORP83</strain>
    </source>
</reference>
<organism evidence="2">
    <name type="scientific">OCS116 cluster bacterium</name>
    <dbReference type="NCBI Taxonomy" id="2030921"/>
    <lineage>
        <taxon>Bacteria</taxon>
        <taxon>Pseudomonadati</taxon>
        <taxon>Pseudomonadota</taxon>
        <taxon>Alphaproteobacteria</taxon>
        <taxon>OCS116 cluster</taxon>
    </lineage>
</organism>
<dbReference type="EMBL" id="NVUS01000002">
    <property type="protein sequence ID" value="PCJ03336.1"/>
    <property type="molecule type" value="Genomic_DNA"/>
</dbReference>
<protein>
    <recommendedName>
        <fullName evidence="3">Invasion associated locus B family protein</fullName>
    </recommendedName>
</protein>
<evidence type="ECO:0008006" key="3">
    <source>
        <dbReference type="Google" id="ProtNLM"/>
    </source>
</evidence>
<dbReference type="InterPro" id="IPR038696">
    <property type="entry name" value="IalB_sf"/>
</dbReference>
<feature type="chain" id="PRO_5013354445" description="Invasion associated locus B family protein" evidence="1">
    <location>
        <begin position="24"/>
        <end position="182"/>
    </location>
</feature>
<accession>A0A2A4Z9Z0</accession>
<name>A0A2A4Z9Z0_9PROT</name>
<evidence type="ECO:0000256" key="1">
    <source>
        <dbReference type="SAM" id="SignalP"/>
    </source>
</evidence>
<comment type="caution">
    <text evidence="2">The sequence shown here is derived from an EMBL/GenBank/DDBJ whole genome shotgun (WGS) entry which is preliminary data.</text>
</comment>
<dbReference type="AlphaFoldDB" id="A0A2A4Z9Z0"/>
<evidence type="ECO:0000313" key="2">
    <source>
        <dbReference type="EMBL" id="PCJ03336.1"/>
    </source>
</evidence>
<gene>
    <name evidence="2" type="ORF">COB13_01545</name>
</gene>
<reference key="1">
    <citation type="submission" date="2017-08" db="EMBL/GenBank/DDBJ databases">
        <title>A dynamic microbial community with high functional redundancy inhabits the cold, oxic subseafloor aquifer.</title>
        <authorList>
            <person name="Tully B.J."/>
            <person name="Wheat C.G."/>
            <person name="Glazer B.T."/>
            <person name="Huber J.A."/>
        </authorList>
    </citation>
    <scope>NUCLEOTIDE SEQUENCE [LARGE SCALE GENOMIC DNA]</scope>
</reference>
<dbReference type="InterPro" id="IPR010642">
    <property type="entry name" value="Invasion_prot_B"/>
</dbReference>
<proteinExistence type="predicted"/>
<keyword evidence="1" id="KW-0732">Signal</keyword>
<dbReference type="Pfam" id="PF06776">
    <property type="entry name" value="IalB"/>
    <property type="match status" value="1"/>
</dbReference>
<feature type="signal peptide" evidence="1">
    <location>
        <begin position="1"/>
        <end position="23"/>
    </location>
</feature>
<sequence>MNKYLIATLALLAMMVNVSAVNAATQTSIATNVWALNCATAQPNDTPAKCIMNHQDEKTSAAPFSISIEFIKLAKNQRPVALAIITSPMNILLQSGIRLTPDKASAVNLAYRSCHADINRSQNRLETLCIAPFQLNAKLEQAFKRGASFSLQAQTLNGKTISQTVSLIGFTKTFTALKKQMQ</sequence>
<dbReference type="Gene3D" id="2.60.40.1880">
    <property type="entry name" value="Invasion associated locus B (IalB) protein"/>
    <property type="match status" value="1"/>
</dbReference>